<feature type="domain" description="GmrSD restriction endonucleases N-terminal" evidence="1">
    <location>
        <begin position="13"/>
        <end position="265"/>
    </location>
</feature>
<reference evidence="3" key="1">
    <citation type="submission" date="2018-05" db="EMBL/GenBank/DDBJ databases">
        <authorList>
            <person name="Liu B.-T."/>
        </authorList>
    </citation>
    <scope>NUCLEOTIDE SEQUENCE [LARGE SCALE GENOMIC DNA]</scope>
    <source>
        <strain evidence="3">WD6-1</strain>
    </source>
</reference>
<comment type="caution">
    <text evidence="2">The sequence shown here is derived from an EMBL/GenBank/DDBJ whole genome shotgun (WGS) entry which is preliminary data.</text>
</comment>
<protein>
    <recommendedName>
        <fullName evidence="1">GmrSD restriction endonucleases N-terminal domain-containing protein</fullName>
    </recommendedName>
</protein>
<dbReference type="AlphaFoldDB" id="A0A2U2BSZ6"/>
<name>A0A2U2BSZ6_9PROT</name>
<sequence length="747" mass="86081">MLDAQKPDHISLQTLLGRLHDGRYVVPDFQRDFEWEPWDIRELISSVFRDYYIGSLLLWKGKPENFSALSCEPLYGRPEEGTPEYIVLDGQQRLTALHYAFIAPDINLPGRASRAFYFVHIDRLMDEAEQDEAFSYDYASQRVLKLLDDEEAQYVQHVFPCRLLGQADMFPLVSWLDGYERYWRDRAEAGAETDGGDDDETAAAKVHVENAALFKKHVQAIISQYQISFIELDRDLALSKVCDIFTQINSRGVQLDVFDLMNALLKPKGLQLRFMWREARERLAFPDARKMNVYVLQVMSILRQTYCSPRYLYFLLPGEKKPVRQSDGSLAREVLVDSTEEFEKRWDQAVKALERTIERLRHPQEFGAVSPRFIPYVSILPAFAALQAHTATLPPEKKLGAERKIRHWYWASIFLNRYSGSVESTSARDFLDVRAWIDDDQAQPALISEFNRSYRNLDLRAHTKPGQAIYNAVFNLFVLAGARDWVTGELPSPNSLDDHHIVPKSWALAKDASSSIHTILNRSPLSLETNRYGVGDKLPNEYLPAMIAENGEDRVRQILESHFISARALEILLRDPFTPDDYEAFLSERQRTVFEAIENLVVKERLDLTPVMRELDAKVERTEIRLRTLVAQRLEDDPANLPDHVRQKINERLTREAKKNPAFDADGYETLLKQLEFADLRELEQTIVSKSAWPAFSEIFVNKETLSGKFNQLGALRNGIAHSRSVDEVTRQEGDAAIKWFDQVIHR</sequence>
<organism evidence="2 3">
    <name type="scientific">Marinicauda salina</name>
    <dbReference type="NCBI Taxonomy" id="2135793"/>
    <lineage>
        <taxon>Bacteria</taxon>
        <taxon>Pseudomonadati</taxon>
        <taxon>Pseudomonadota</taxon>
        <taxon>Alphaproteobacteria</taxon>
        <taxon>Maricaulales</taxon>
        <taxon>Maricaulaceae</taxon>
        <taxon>Marinicauda</taxon>
    </lineage>
</organism>
<evidence type="ECO:0000313" key="3">
    <source>
        <dbReference type="Proteomes" id="UP000245168"/>
    </source>
</evidence>
<dbReference type="PANTHER" id="PTHR37292">
    <property type="entry name" value="VNG6097C"/>
    <property type="match status" value="1"/>
</dbReference>
<gene>
    <name evidence="2" type="ORF">DDZ18_10560</name>
</gene>
<keyword evidence="3" id="KW-1185">Reference proteome</keyword>
<evidence type="ECO:0000259" key="1">
    <source>
        <dbReference type="Pfam" id="PF03235"/>
    </source>
</evidence>
<dbReference type="EMBL" id="QEXV01000004">
    <property type="protein sequence ID" value="PWE17132.1"/>
    <property type="molecule type" value="Genomic_DNA"/>
</dbReference>
<dbReference type="PANTHER" id="PTHR37292:SF2">
    <property type="entry name" value="DUF262 DOMAIN-CONTAINING PROTEIN"/>
    <property type="match status" value="1"/>
</dbReference>
<proteinExistence type="predicted"/>
<dbReference type="RefSeq" id="WP_109253356.1">
    <property type="nucleotide sequence ID" value="NZ_QEXV01000004.1"/>
</dbReference>
<dbReference type="Proteomes" id="UP000245168">
    <property type="component" value="Unassembled WGS sequence"/>
</dbReference>
<dbReference type="OrthoDB" id="9798761at2"/>
<dbReference type="InterPro" id="IPR004919">
    <property type="entry name" value="GmrSD_N"/>
</dbReference>
<dbReference type="Pfam" id="PF03235">
    <property type="entry name" value="GmrSD_N"/>
    <property type="match status" value="1"/>
</dbReference>
<evidence type="ECO:0000313" key="2">
    <source>
        <dbReference type="EMBL" id="PWE17132.1"/>
    </source>
</evidence>
<accession>A0A2U2BSZ6</accession>